<name>H2ED22_9VIRU</name>
<reference evidence="1" key="1">
    <citation type="submission" date="2011-10" db="EMBL/GenBank/DDBJ databases">
        <title>Provirophages and transpovirons: unique mobilome of giant viruses.</title>
        <authorList>
            <person name="Desnues C."/>
            <person name="LaScola B."/>
            <person name="Yutin N."/>
            <person name="Fournous G."/>
            <person name="Koonin E."/>
            <person name="Raoult D."/>
        </authorList>
    </citation>
    <scope>NUCLEOTIDE SEQUENCE</scope>
    <source>
        <strain evidence="1">Mv13-mv</strain>
    </source>
</reference>
<proteinExistence type="predicted"/>
<dbReference type="EMBL" id="JN885995">
    <property type="protein sequence ID" value="AEX62295.1"/>
    <property type="molecule type" value="Genomic_DNA"/>
</dbReference>
<organism evidence="1">
    <name type="scientific">Moumouvirus sp. 'Monve'</name>
    <dbReference type="NCBI Taxonomy" id="1128131"/>
    <lineage>
        <taxon>Viruses</taxon>
        <taxon>Varidnaviria</taxon>
        <taxon>Bamfordvirae</taxon>
        <taxon>Nucleocytoviricota</taxon>
        <taxon>Megaviricetes</taxon>
        <taxon>Imitervirales</taxon>
        <taxon>Mimiviridae</taxon>
        <taxon>Megamimivirinae</taxon>
        <taxon>Moumouvirus</taxon>
    </lineage>
</organism>
<gene>
    <name evidence="1" type="ORF">mv_R90</name>
</gene>
<sequence length="18" mass="2276">MKFDINFSIIKYYSNDNY</sequence>
<protein>
    <submittedName>
        <fullName evidence="1">Uncharacterized protein</fullName>
    </submittedName>
</protein>
<evidence type="ECO:0000313" key="1">
    <source>
        <dbReference type="EMBL" id="AEX62295.1"/>
    </source>
</evidence>
<accession>H2ED22</accession>